<reference evidence="2 4" key="2">
    <citation type="journal article" date="2018" name="Plant J.">
        <title>The Physcomitrella patens chromosome-scale assembly reveals moss genome structure and evolution.</title>
        <authorList>
            <person name="Lang D."/>
            <person name="Ullrich K.K."/>
            <person name="Murat F."/>
            <person name="Fuchs J."/>
            <person name="Jenkins J."/>
            <person name="Haas F.B."/>
            <person name="Piednoel M."/>
            <person name="Gundlach H."/>
            <person name="Van Bel M."/>
            <person name="Meyberg R."/>
            <person name="Vives C."/>
            <person name="Morata J."/>
            <person name="Symeonidi A."/>
            <person name="Hiss M."/>
            <person name="Muchero W."/>
            <person name="Kamisugi Y."/>
            <person name="Saleh O."/>
            <person name="Blanc G."/>
            <person name="Decker E.L."/>
            <person name="van Gessel N."/>
            <person name="Grimwood J."/>
            <person name="Hayes R.D."/>
            <person name="Graham S.W."/>
            <person name="Gunter L.E."/>
            <person name="McDaniel S.F."/>
            <person name="Hoernstein S.N.W."/>
            <person name="Larsson A."/>
            <person name="Li F.W."/>
            <person name="Perroud P.F."/>
            <person name="Phillips J."/>
            <person name="Ranjan P."/>
            <person name="Rokshar D.S."/>
            <person name="Rothfels C.J."/>
            <person name="Schneider L."/>
            <person name="Shu S."/>
            <person name="Stevenson D.W."/>
            <person name="Thummler F."/>
            <person name="Tillich M."/>
            <person name="Villarreal Aguilar J.C."/>
            <person name="Widiez T."/>
            <person name="Wong G.K."/>
            <person name="Wymore A."/>
            <person name="Zhang Y."/>
            <person name="Zimmer A.D."/>
            <person name="Quatrano R.S."/>
            <person name="Mayer K.F.X."/>
            <person name="Goodstein D."/>
            <person name="Casacuberta J.M."/>
            <person name="Vandepoele K."/>
            <person name="Reski R."/>
            <person name="Cuming A.C."/>
            <person name="Tuskan G.A."/>
            <person name="Maumus F."/>
            <person name="Salse J."/>
            <person name="Schmutz J."/>
            <person name="Rensing S.A."/>
        </authorList>
    </citation>
    <scope>NUCLEOTIDE SEQUENCE [LARGE SCALE GENOMIC DNA]</scope>
    <source>
        <strain evidence="3 4">cv. Gransden 2004</strain>
    </source>
</reference>
<accession>A0A2K1IZF4</accession>
<dbReference type="STRING" id="3218.A0A2K1IZF4"/>
<evidence type="ECO:0000313" key="4">
    <source>
        <dbReference type="Proteomes" id="UP000006727"/>
    </source>
</evidence>
<dbReference type="GO" id="GO:0005634">
    <property type="term" value="C:nucleus"/>
    <property type="evidence" value="ECO:0000318"/>
    <property type="project" value="GO_Central"/>
</dbReference>
<dbReference type="Proteomes" id="UP000006727">
    <property type="component" value="Chromosome 19"/>
</dbReference>
<gene>
    <name evidence="2" type="ORF">PHYPA_024459</name>
</gene>
<dbReference type="InterPro" id="IPR001353">
    <property type="entry name" value="Proteasome_sua/b"/>
</dbReference>
<evidence type="ECO:0000313" key="2">
    <source>
        <dbReference type="EMBL" id="PNR34641.1"/>
    </source>
</evidence>
<dbReference type="InterPro" id="IPR050115">
    <property type="entry name" value="Proteasome_alpha"/>
</dbReference>
<dbReference type="SUPFAM" id="SSF56235">
    <property type="entry name" value="N-terminal nucleophile aminohydrolases (Ntn hydrolases)"/>
    <property type="match status" value="1"/>
</dbReference>
<dbReference type="PaxDb" id="3218-PP1S506_5V6.1"/>
<protein>
    <submittedName>
        <fullName evidence="2 3">Uncharacterized protein</fullName>
    </submittedName>
</protein>
<dbReference type="InterPro" id="IPR029055">
    <property type="entry name" value="Ntn_hydrolases_N"/>
</dbReference>
<name>A0A2K1IZF4_PHYPA</name>
<reference evidence="3" key="3">
    <citation type="submission" date="2020-12" db="UniProtKB">
        <authorList>
            <consortium name="EnsemblPlants"/>
        </authorList>
    </citation>
    <scope>IDENTIFICATION</scope>
</reference>
<dbReference type="Pfam" id="PF00227">
    <property type="entry name" value="Proteasome"/>
    <property type="match status" value="1"/>
</dbReference>
<dbReference type="Gene3D" id="3.60.20.10">
    <property type="entry name" value="Glutamine Phosphoribosylpyrophosphate, subunit 1, domain 1"/>
    <property type="match status" value="1"/>
</dbReference>
<dbReference type="InParanoid" id="A0A2K1IZF4"/>
<evidence type="ECO:0000256" key="1">
    <source>
        <dbReference type="ARBA" id="ARBA00022942"/>
    </source>
</evidence>
<keyword evidence="1" id="KW-0647">Proteasome</keyword>
<evidence type="ECO:0000313" key="3">
    <source>
        <dbReference type="EnsemblPlants" id="Pp3c19_23260V3.1"/>
    </source>
</evidence>
<sequence length="143" mass="16327">MLVGYLGGGRWNPRFLCVRQRPPSTCGERGRKRSVEYALEAVRKENAAVRVQGLTADACVLVNRAQIECQSHCLTVEDIVTIEYITRFIARLHQKYTQSSGVRSFGISTLIATLIVEFDPYMGVLALYQTRSWWYYRTSKISN</sequence>
<dbReference type="EMBL" id="ABEU02000019">
    <property type="protein sequence ID" value="PNR34641.1"/>
    <property type="molecule type" value="Genomic_DNA"/>
</dbReference>
<dbReference type="PANTHER" id="PTHR11599">
    <property type="entry name" value="PROTEASOME SUBUNIT ALPHA/BETA"/>
    <property type="match status" value="1"/>
</dbReference>
<keyword evidence="4" id="KW-1185">Reference proteome</keyword>
<dbReference type="GO" id="GO:0019773">
    <property type="term" value="C:proteasome core complex, alpha-subunit complex"/>
    <property type="evidence" value="ECO:0000318"/>
    <property type="project" value="GO_Central"/>
</dbReference>
<dbReference type="Gramene" id="Pp3c19_23260V3.1">
    <property type="protein sequence ID" value="Pp3c19_23260V3.1"/>
    <property type="gene ID" value="Pp3c19_23260"/>
</dbReference>
<reference evidence="2 4" key="1">
    <citation type="journal article" date="2008" name="Science">
        <title>The Physcomitrella genome reveals evolutionary insights into the conquest of land by plants.</title>
        <authorList>
            <person name="Rensing S."/>
            <person name="Lang D."/>
            <person name="Zimmer A."/>
            <person name="Terry A."/>
            <person name="Salamov A."/>
            <person name="Shapiro H."/>
            <person name="Nishiyama T."/>
            <person name="Perroud P.-F."/>
            <person name="Lindquist E."/>
            <person name="Kamisugi Y."/>
            <person name="Tanahashi T."/>
            <person name="Sakakibara K."/>
            <person name="Fujita T."/>
            <person name="Oishi K."/>
            <person name="Shin-I T."/>
            <person name="Kuroki Y."/>
            <person name="Toyoda A."/>
            <person name="Suzuki Y."/>
            <person name="Hashimoto A."/>
            <person name="Yamaguchi K."/>
            <person name="Sugano A."/>
            <person name="Kohara Y."/>
            <person name="Fujiyama A."/>
            <person name="Anterola A."/>
            <person name="Aoki S."/>
            <person name="Ashton N."/>
            <person name="Barbazuk W.B."/>
            <person name="Barker E."/>
            <person name="Bennetzen J."/>
            <person name="Bezanilla M."/>
            <person name="Blankenship R."/>
            <person name="Cho S.H."/>
            <person name="Dutcher S."/>
            <person name="Estelle M."/>
            <person name="Fawcett J.A."/>
            <person name="Gundlach H."/>
            <person name="Hanada K."/>
            <person name="Heyl A."/>
            <person name="Hicks K.A."/>
            <person name="Hugh J."/>
            <person name="Lohr M."/>
            <person name="Mayer K."/>
            <person name="Melkozernov A."/>
            <person name="Murata T."/>
            <person name="Nelson D."/>
            <person name="Pils B."/>
            <person name="Prigge M."/>
            <person name="Reiss B."/>
            <person name="Renner T."/>
            <person name="Rombauts S."/>
            <person name="Rushton P."/>
            <person name="Sanderfoot A."/>
            <person name="Schween G."/>
            <person name="Shiu S.-H."/>
            <person name="Stueber K."/>
            <person name="Theodoulou F.L."/>
            <person name="Tu H."/>
            <person name="Van de Peer Y."/>
            <person name="Verrier P.J."/>
            <person name="Waters E."/>
            <person name="Wood A."/>
            <person name="Yang L."/>
            <person name="Cove D."/>
            <person name="Cuming A."/>
            <person name="Hasebe M."/>
            <person name="Lucas S."/>
            <person name="Mishler D.B."/>
            <person name="Reski R."/>
            <person name="Grigoriev I."/>
            <person name="Quatrano R.S."/>
            <person name="Boore J.L."/>
        </authorList>
    </citation>
    <scope>NUCLEOTIDE SEQUENCE [LARGE SCALE GENOMIC DNA]</scope>
    <source>
        <strain evidence="3 4">cv. Gransden 2004</strain>
    </source>
</reference>
<dbReference type="EnsemblPlants" id="Pp3c19_23260V3.1">
    <property type="protein sequence ID" value="Pp3c19_23260V3.1"/>
    <property type="gene ID" value="Pp3c19_23260"/>
</dbReference>
<organism evidence="2">
    <name type="scientific">Physcomitrium patens</name>
    <name type="common">Spreading-leaved earth moss</name>
    <name type="synonym">Physcomitrella patens</name>
    <dbReference type="NCBI Taxonomy" id="3218"/>
    <lineage>
        <taxon>Eukaryota</taxon>
        <taxon>Viridiplantae</taxon>
        <taxon>Streptophyta</taxon>
        <taxon>Embryophyta</taxon>
        <taxon>Bryophyta</taxon>
        <taxon>Bryophytina</taxon>
        <taxon>Bryopsida</taxon>
        <taxon>Funariidae</taxon>
        <taxon>Funariales</taxon>
        <taxon>Funariaceae</taxon>
        <taxon>Physcomitrium</taxon>
    </lineage>
</organism>
<dbReference type="GO" id="GO:0043161">
    <property type="term" value="P:proteasome-mediated ubiquitin-dependent protein catabolic process"/>
    <property type="evidence" value="ECO:0000318"/>
    <property type="project" value="GO_Central"/>
</dbReference>
<proteinExistence type="predicted"/>
<dbReference type="AlphaFoldDB" id="A0A2K1IZF4"/>